<dbReference type="AlphaFoldDB" id="A0A4Y8AXL3"/>
<sequence>MSCIFVLQFQGMHLKKNYTYTFKVDKNSIDGLDHVNNVVYLDWAQIVAEKHWNQLSEKLINNNYVWVVKRHEIDYFFPVFLNDEITLNTYIGESYGVKSERYVNIIKDEKIVCSVKTIWCLLDKFTMKPVRIPIEISSLLDSNKLT</sequence>
<dbReference type="Gene3D" id="3.10.129.10">
    <property type="entry name" value="Hotdog Thioesterase"/>
    <property type="match status" value="1"/>
</dbReference>
<dbReference type="EMBL" id="SNQI01000001">
    <property type="protein sequence ID" value="TEW76718.1"/>
    <property type="molecule type" value="Genomic_DNA"/>
</dbReference>
<keyword evidence="3" id="KW-1185">Reference proteome</keyword>
<name>A0A4Y8AXL3_9FLAO</name>
<dbReference type="InterPro" id="IPR050563">
    <property type="entry name" value="4-hydroxybenzoyl-CoA_TE"/>
</dbReference>
<dbReference type="GO" id="GO:0047617">
    <property type="term" value="F:fatty acyl-CoA hydrolase activity"/>
    <property type="evidence" value="ECO:0007669"/>
    <property type="project" value="TreeGrafter"/>
</dbReference>
<keyword evidence="1" id="KW-0378">Hydrolase</keyword>
<dbReference type="Pfam" id="PF13279">
    <property type="entry name" value="4HBT_2"/>
    <property type="match status" value="1"/>
</dbReference>
<dbReference type="CDD" id="cd00586">
    <property type="entry name" value="4HBT"/>
    <property type="match status" value="1"/>
</dbReference>
<evidence type="ECO:0000313" key="2">
    <source>
        <dbReference type="EMBL" id="TEW76718.1"/>
    </source>
</evidence>
<dbReference type="PANTHER" id="PTHR31793">
    <property type="entry name" value="4-HYDROXYBENZOYL-COA THIOESTERASE FAMILY MEMBER"/>
    <property type="match status" value="1"/>
</dbReference>
<evidence type="ECO:0000256" key="1">
    <source>
        <dbReference type="ARBA" id="ARBA00022801"/>
    </source>
</evidence>
<comment type="caution">
    <text evidence="2">The sequence shown here is derived from an EMBL/GenBank/DDBJ whole genome shotgun (WGS) entry which is preliminary data.</text>
</comment>
<dbReference type="InterPro" id="IPR029069">
    <property type="entry name" value="HotDog_dom_sf"/>
</dbReference>
<dbReference type="OrthoDB" id="9801517at2"/>
<protein>
    <submittedName>
        <fullName evidence="2">Acyl-CoA thioesterase</fullName>
    </submittedName>
</protein>
<reference evidence="2 3" key="1">
    <citation type="journal article" date="2011" name="J. Microbiol.">
        <title>Gramella jeungdoensis sp. nov., isolated from a solar saltern in Korea.</title>
        <authorList>
            <person name="Joung Y."/>
            <person name="Kim H."/>
            <person name="Jang T."/>
            <person name="Ahn T.S."/>
            <person name="Joh K."/>
        </authorList>
    </citation>
    <scope>NUCLEOTIDE SEQUENCE [LARGE SCALE GENOMIC DNA]</scope>
    <source>
        <strain evidence="2 3">KCTC 23123</strain>
    </source>
</reference>
<dbReference type="SUPFAM" id="SSF54637">
    <property type="entry name" value="Thioesterase/thiol ester dehydrase-isomerase"/>
    <property type="match status" value="1"/>
</dbReference>
<accession>A0A4Y8AXL3</accession>
<proteinExistence type="predicted"/>
<gene>
    <name evidence="2" type="ORF">E2488_02390</name>
</gene>
<dbReference type="PANTHER" id="PTHR31793:SF37">
    <property type="entry name" value="ACYL-COA THIOESTER HYDROLASE YBGC"/>
    <property type="match status" value="1"/>
</dbReference>
<evidence type="ECO:0000313" key="3">
    <source>
        <dbReference type="Proteomes" id="UP000298517"/>
    </source>
</evidence>
<dbReference type="RefSeq" id="WP_134246728.1">
    <property type="nucleotide sequence ID" value="NZ_SNQI01000001.1"/>
</dbReference>
<organism evidence="2 3">
    <name type="scientific">Gramella jeungdoensis</name>
    <dbReference type="NCBI Taxonomy" id="708091"/>
    <lineage>
        <taxon>Bacteria</taxon>
        <taxon>Pseudomonadati</taxon>
        <taxon>Bacteroidota</taxon>
        <taxon>Flavobacteriia</taxon>
        <taxon>Flavobacteriales</taxon>
        <taxon>Flavobacteriaceae</taxon>
        <taxon>Christiangramia</taxon>
    </lineage>
</organism>
<dbReference type="Proteomes" id="UP000298517">
    <property type="component" value="Unassembled WGS sequence"/>
</dbReference>